<dbReference type="AlphaFoldDB" id="W4FJR5"/>
<feature type="region of interest" description="Disordered" evidence="1">
    <location>
        <begin position="63"/>
        <end position="169"/>
    </location>
</feature>
<sequence length="778" mass="85440">MATQTPPEQDADHDRILFPREWVSPEQEVQEAGIIRIEDLFGRAPTTIDALYSLGTTWITSLQAEQPTPGNPGAASGELCQPDFGEEDTVSSDMTVTETALAPPAPDMESPPADDDLMGTGESESEPAPPESSGEYEDIDMGTSATLPLASDCPSTRALGLPPGRTACDNDTHLEADAVSPAPVANEEGVVAARGQCCILALYCAKMHHEWSTRSSLDPQVVSGITDLKHSIRDVMQTNPAFLGQYNPRWMQRLTDTSKASQETVEAFIDKFFSRLLAAHPAQGVDKLDWCGYPEIAAASAVWQQPVYVLQEQETEHTWWLWRVGFMPGQEDIEKTPIPVGNWTTIFITLTSSDVLLVHKRGTHFDSIHLTPPPRTSAALTPGRRIKAPPKLPVRYTRRLTKWLKDNTDSVPAGLLTTPINEAAQLEPLLEQFPLTARSMIWEVGTPEVLLSRCSPPILVTWGKQLLAAMARVTLTQIASLHKKPELTGLLDTWKEDIVRAASVDAAVQLATNQPRWGELLARAETPPSEGEIPDLPSLRGVLQLVETGNLLNIWDHLPLGGWKQLSPWVAQHAVRPPVTPTRQFSPSVPTPSSALLPATHTAQSPRGLPSSPFRLLTQNVAGFRHDTVAAWMASWKRKPLSGTALGTFMEPQRRRLPWSFWSVTPDRSQEVAILLNPFSDQHFTLDTAHAIPGRYLQISSVTFTLASIYAPSGSTGERREFFSTLTGIPPTPTRMIVGGDFNCDSAPQWDVTPPHPADGKHRSVRPWRPGSLLWRAT</sequence>
<accession>W4FJR5</accession>
<dbReference type="InterPro" id="IPR036691">
    <property type="entry name" value="Endo/exonu/phosph_ase_sf"/>
</dbReference>
<protein>
    <recommendedName>
        <fullName evidence="3">Endonuclease/exonuclease/phosphatase domain-containing protein</fullName>
    </recommendedName>
</protein>
<organism evidence="2">
    <name type="scientific">Aphanomyces astaci</name>
    <name type="common">Crayfish plague agent</name>
    <dbReference type="NCBI Taxonomy" id="112090"/>
    <lineage>
        <taxon>Eukaryota</taxon>
        <taxon>Sar</taxon>
        <taxon>Stramenopiles</taxon>
        <taxon>Oomycota</taxon>
        <taxon>Saprolegniomycetes</taxon>
        <taxon>Saprolegniales</taxon>
        <taxon>Verrucalvaceae</taxon>
        <taxon>Aphanomyces</taxon>
    </lineage>
</organism>
<evidence type="ECO:0008006" key="3">
    <source>
        <dbReference type="Google" id="ProtNLM"/>
    </source>
</evidence>
<reference evidence="2" key="1">
    <citation type="submission" date="2013-12" db="EMBL/GenBank/DDBJ databases">
        <title>The Genome Sequence of Aphanomyces astaci APO3.</title>
        <authorList>
            <consortium name="The Broad Institute Genomics Platform"/>
            <person name="Russ C."/>
            <person name="Tyler B."/>
            <person name="van West P."/>
            <person name="Dieguez-Uribeondo J."/>
            <person name="Young S.K."/>
            <person name="Zeng Q."/>
            <person name="Gargeya S."/>
            <person name="Fitzgerald M."/>
            <person name="Abouelleil A."/>
            <person name="Alvarado L."/>
            <person name="Chapman S.B."/>
            <person name="Gainer-Dewar J."/>
            <person name="Goldberg J."/>
            <person name="Griggs A."/>
            <person name="Gujja S."/>
            <person name="Hansen M."/>
            <person name="Howarth C."/>
            <person name="Imamovic A."/>
            <person name="Ireland A."/>
            <person name="Larimer J."/>
            <person name="McCowan C."/>
            <person name="Murphy C."/>
            <person name="Pearson M."/>
            <person name="Poon T.W."/>
            <person name="Priest M."/>
            <person name="Roberts A."/>
            <person name="Saif S."/>
            <person name="Shea T."/>
            <person name="Sykes S."/>
            <person name="Wortman J."/>
            <person name="Nusbaum C."/>
            <person name="Birren B."/>
        </authorList>
    </citation>
    <scope>NUCLEOTIDE SEQUENCE [LARGE SCALE GENOMIC DNA]</scope>
    <source>
        <strain evidence="2">APO3</strain>
    </source>
</reference>
<dbReference type="SUPFAM" id="SSF56219">
    <property type="entry name" value="DNase I-like"/>
    <property type="match status" value="1"/>
</dbReference>
<feature type="compositionally biased region" description="Polar residues" evidence="1">
    <location>
        <begin position="581"/>
        <end position="594"/>
    </location>
</feature>
<dbReference type="RefSeq" id="XP_009842750.1">
    <property type="nucleotide sequence ID" value="XM_009844448.1"/>
</dbReference>
<name>W4FJR5_APHAT</name>
<evidence type="ECO:0000313" key="2">
    <source>
        <dbReference type="EMBL" id="ETV67757.1"/>
    </source>
</evidence>
<dbReference type="EMBL" id="KI913193">
    <property type="protein sequence ID" value="ETV67757.1"/>
    <property type="molecule type" value="Genomic_DNA"/>
</dbReference>
<dbReference type="VEuPathDB" id="FungiDB:H257_16116"/>
<gene>
    <name evidence="2" type="ORF">H257_16116</name>
</gene>
<feature type="region of interest" description="Disordered" evidence="1">
    <location>
        <begin position="581"/>
        <end position="612"/>
    </location>
</feature>
<dbReference type="Gene3D" id="3.60.10.10">
    <property type="entry name" value="Endonuclease/exonuclease/phosphatase"/>
    <property type="match status" value="1"/>
</dbReference>
<proteinExistence type="predicted"/>
<dbReference type="GeneID" id="20818112"/>
<evidence type="ECO:0000256" key="1">
    <source>
        <dbReference type="SAM" id="MobiDB-lite"/>
    </source>
</evidence>